<gene>
    <name evidence="1" type="ORF">C8F04DRAFT_329500</name>
</gene>
<dbReference type="Proteomes" id="UP001218188">
    <property type="component" value="Unassembled WGS sequence"/>
</dbReference>
<name>A0AAD6WMC9_9AGAR</name>
<evidence type="ECO:0000313" key="2">
    <source>
        <dbReference type="Proteomes" id="UP001218188"/>
    </source>
</evidence>
<sequence length="96" mass="11582">MRLSLRLWVCSITTFVHPLEMLFRHEFRDIRPLLPFSTLPLHTAFRLTEPLRAVTIGRFYRRIFTNGLSLQPFYVRSQLPDRWLESCVKLFRRCLS</sequence>
<reference evidence="1" key="1">
    <citation type="submission" date="2023-03" db="EMBL/GenBank/DDBJ databases">
        <title>Massive genome expansion in bonnet fungi (Mycena s.s.) driven by repeated elements and novel gene families across ecological guilds.</title>
        <authorList>
            <consortium name="Lawrence Berkeley National Laboratory"/>
            <person name="Harder C.B."/>
            <person name="Miyauchi S."/>
            <person name="Viragh M."/>
            <person name="Kuo A."/>
            <person name="Thoen E."/>
            <person name="Andreopoulos B."/>
            <person name="Lu D."/>
            <person name="Skrede I."/>
            <person name="Drula E."/>
            <person name="Henrissat B."/>
            <person name="Morin E."/>
            <person name="Kohler A."/>
            <person name="Barry K."/>
            <person name="LaButti K."/>
            <person name="Morin E."/>
            <person name="Salamov A."/>
            <person name="Lipzen A."/>
            <person name="Mereny Z."/>
            <person name="Hegedus B."/>
            <person name="Baldrian P."/>
            <person name="Stursova M."/>
            <person name="Weitz H."/>
            <person name="Taylor A."/>
            <person name="Grigoriev I.V."/>
            <person name="Nagy L.G."/>
            <person name="Martin F."/>
            <person name="Kauserud H."/>
        </authorList>
    </citation>
    <scope>NUCLEOTIDE SEQUENCE</scope>
    <source>
        <strain evidence="1">CBHHK200</strain>
    </source>
</reference>
<protein>
    <submittedName>
        <fullName evidence="1">Uncharacterized protein</fullName>
    </submittedName>
</protein>
<keyword evidence="2" id="KW-1185">Reference proteome</keyword>
<proteinExistence type="predicted"/>
<evidence type="ECO:0000313" key="1">
    <source>
        <dbReference type="EMBL" id="KAJ7019643.1"/>
    </source>
</evidence>
<comment type="caution">
    <text evidence="1">The sequence shown here is derived from an EMBL/GenBank/DDBJ whole genome shotgun (WGS) entry which is preliminary data.</text>
</comment>
<accession>A0AAD6WMC9</accession>
<organism evidence="1 2">
    <name type="scientific">Mycena alexandri</name>
    <dbReference type="NCBI Taxonomy" id="1745969"/>
    <lineage>
        <taxon>Eukaryota</taxon>
        <taxon>Fungi</taxon>
        <taxon>Dikarya</taxon>
        <taxon>Basidiomycota</taxon>
        <taxon>Agaricomycotina</taxon>
        <taxon>Agaricomycetes</taxon>
        <taxon>Agaricomycetidae</taxon>
        <taxon>Agaricales</taxon>
        <taxon>Marasmiineae</taxon>
        <taxon>Mycenaceae</taxon>
        <taxon>Mycena</taxon>
    </lineage>
</organism>
<dbReference type="EMBL" id="JARJCM010000287">
    <property type="protein sequence ID" value="KAJ7019643.1"/>
    <property type="molecule type" value="Genomic_DNA"/>
</dbReference>
<dbReference type="AlphaFoldDB" id="A0AAD6WMC9"/>